<proteinExistence type="predicted"/>
<comment type="caution">
    <text evidence="1">The sequence shown here is derived from an EMBL/GenBank/DDBJ whole genome shotgun (WGS) entry which is preliminary data.</text>
</comment>
<gene>
    <name evidence="1" type="ORF">GN244_ATG18968</name>
</gene>
<dbReference type="Proteomes" id="UP000602510">
    <property type="component" value="Unassembled WGS sequence"/>
</dbReference>
<evidence type="ECO:0000313" key="2">
    <source>
        <dbReference type="Proteomes" id="UP000602510"/>
    </source>
</evidence>
<reference evidence="1" key="1">
    <citation type="submission" date="2020-04" db="EMBL/GenBank/DDBJ databases">
        <title>Hybrid Assembly of Korean Phytophthora infestans isolates.</title>
        <authorList>
            <person name="Prokchorchik M."/>
            <person name="Lee Y."/>
            <person name="Seo J."/>
            <person name="Cho J.-H."/>
            <person name="Park Y.-E."/>
            <person name="Jang D.-C."/>
            <person name="Im J.-S."/>
            <person name="Choi J.-G."/>
            <person name="Park H.-J."/>
            <person name="Lee G.-B."/>
            <person name="Lee Y.-G."/>
            <person name="Hong S.-Y."/>
            <person name="Cho K."/>
            <person name="Sohn K.H."/>
        </authorList>
    </citation>
    <scope>NUCLEOTIDE SEQUENCE</scope>
    <source>
        <strain evidence="1">KR_1_A1</strain>
    </source>
</reference>
<keyword evidence="2" id="KW-1185">Reference proteome</keyword>
<name>A0A833VUI3_PHYIN</name>
<accession>A0A833VUI3</accession>
<dbReference type="EMBL" id="WSZM01000842">
    <property type="protein sequence ID" value="KAF4029299.1"/>
    <property type="molecule type" value="Genomic_DNA"/>
</dbReference>
<organism evidence="1 2">
    <name type="scientific">Phytophthora infestans</name>
    <name type="common">Potato late blight agent</name>
    <name type="synonym">Botrytis infestans</name>
    <dbReference type="NCBI Taxonomy" id="4787"/>
    <lineage>
        <taxon>Eukaryota</taxon>
        <taxon>Sar</taxon>
        <taxon>Stramenopiles</taxon>
        <taxon>Oomycota</taxon>
        <taxon>Peronosporomycetes</taxon>
        <taxon>Peronosporales</taxon>
        <taxon>Peronosporaceae</taxon>
        <taxon>Phytophthora</taxon>
    </lineage>
</organism>
<sequence length="59" mass="6771">MMTSVQRQRFLVSPDFDEFAHAWSGNAVFEIPLLIPEMLQNNFLRTPTSPTELPVQHQG</sequence>
<evidence type="ECO:0000313" key="1">
    <source>
        <dbReference type="EMBL" id="KAF4029299.1"/>
    </source>
</evidence>
<dbReference type="AlphaFoldDB" id="A0A833VUI3"/>
<protein>
    <submittedName>
        <fullName evidence="1">Uncharacterized protein</fullName>
    </submittedName>
</protein>